<comment type="caution">
    <text evidence="1">The sequence shown here is derived from an EMBL/GenBank/DDBJ whole genome shotgun (WGS) entry which is preliminary data.</text>
</comment>
<organism evidence="1 2">
    <name type="scientific">Didymosphaeria variabile</name>
    <dbReference type="NCBI Taxonomy" id="1932322"/>
    <lineage>
        <taxon>Eukaryota</taxon>
        <taxon>Fungi</taxon>
        <taxon>Dikarya</taxon>
        <taxon>Ascomycota</taxon>
        <taxon>Pezizomycotina</taxon>
        <taxon>Dothideomycetes</taxon>
        <taxon>Pleosporomycetidae</taxon>
        <taxon>Pleosporales</taxon>
        <taxon>Massarineae</taxon>
        <taxon>Didymosphaeriaceae</taxon>
        <taxon>Didymosphaeria</taxon>
    </lineage>
</organism>
<evidence type="ECO:0000313" key="1">
    <source>
        <dbReference type="EMBL" id="KAJ4355453.1"/>
    </source>
</evidence>
<dbReference type="Proteomes" id="UP001140513">
    <property type="component" value="Unassembled WGS sequence"/>
</dbReference>
<accession>A0A9W8XMP8</accession>
<name>A0A9W8XMP8_9PLEO</name>
<reference evidence="1" key="1">
    <citation type="submission" date="2022-10" db="EMBL/GenBank/DDBJ databases">
        <title>Tapping the CABI collections for fungal endophytes: first genome assemblies for Collariella, Neodidymelliopsis, Ascochyta clinopodiicola, Didymella pomorum, Didymosphaeria variabile, Neocosmospora piperis and Neocucurbitaria cava.</title>
        <authorList>
            <person name="Hill R."/>
        </authorList>
    </citation>
    <scope>NUCLEOTIDE SEQUENCE</scope>
    <source>
        <strain evidence="1">IMI 356815</strain>
    </source>
</reference>
<protein>
    <submittedName>
        <fullName evidence="1">Uncharacterized protein</fullName>
    </submittedName>
</protein>
<sequence>MEFTYQAMIHDIQIAWKGEGLTSQPTTGSLTIQSYISQIHTQERPDTDNDKSRDLDREYPSERLENLALETLYRVDNSGHTLRYGIRDRLFMEHWEIMLDPGLATSELKAEKFDTVVLYAYKDHDIDWGHRYDEKKTLPTWHIVHLVLKRVDDRNGVYKRIGLLHRQPDFKRSKEEIMSHLGEEREITLI</sequence>
<dbReference type="EMBL" id="JAPEUX010000003">
    <property type="protein sequence ID" value="KAJ4355453.1"/>
    <property type="molecule type" value="Genomic_DNA"/>
</dbReference>
<dbReference type="GeneID" id="80906999"/>
<dbReference type="RefSeq" id="XP_056072579.1">
    <property type="nucleotide sequence ID" value="XM_056212271.1"/>
</dbReference>
<proteinExistence type="predicted"/>
<evidence type="ECO:0000313" key="2">
    <source>
        <dbReference type="Proteomes" id="UP001140513"/>
    </source>
</evidence>
<gene>
    <name evidence="1" type="ORF">N0V89_003469</name>
</gene>
<keyword evidence="2" id="KW-1185">Reference proteome</keyword>
<dbReference type="AlphaFoldDB" id="A0A9W8XMP8"/>